<gene>
    <name evidence="1" type="ORF">UFOVP499_32</name>
</gene>
<protein>
    <submittedName>
        <fullName evidence="1">Uncharacterized protein</fullName>
    </submittedName>
</protein>
<evidence type="ECO:0000313" key="1">
    <source>
        <dbReference type="EMBL" id="CAB4146783.1"/>
    </source>
</evidence>
<proteinExistence type="predicted"/>
<reference evidence="1" key="1">
    <citation type="submission" date="2020-04" db="EMBL/GenBank/DDBJ databases">
        <authorList>
            <person name="Chiriac C."/>
            <person name="Salcher M."/>
            <person name="Ghai R."/>
            <person name="Kavagutti S V."/>
        </authorList>
    </citation>
    <scope>NUCLEOTIDE SEQUENCE</scope>
</reference>
<name>A0A6J5MMK1_9CAUD</name>
<dbReference type="EMBL" id="LR796474">
    <property type="protein sequence ID" value="CAB4146783.1"/>
    <property type="molecule type" value="Genomic_DNA"/>
</dbReference>
<organism evidence="1">
    <name type="scientific">uncultured Caudovirales phage</name>
    <dbReference type="NCBI Taxonomy" id="2100421"/>
    <lineage>
        <taxon>Viruses</taxon>
        <taxon>Duplodnaviria</taxon>
        <taxon>Heunggongvirae</taxon>
        <taxon>Uroviricota</taxon>
        <taxon>Caudoviricetes</taxon>
        <taxon>Peduoviridae</taxon>
        <taxon>Maltschvirus</taxon>
        <taxon>Maltschvirus maltsch</taxon>
    </lineage>
</organism>
<accession>A0A6J5MMK1</accession>
<sequence length="142" mass="15695">MTKEALKLALEALEEIALAGMSVAPEMIDSKEAFHARQAWRFIGIAARALDPIKEALAQPEQEPVAYIRVSKTGHVMACAKTGDFYSLPHKTLLYTTPPQRKPLTETEIRTIRCDMAGTLDVQYVAFARAIEAAHGIKEKNT</sequence>